<dbReference type="Pfam" id="PF23598">
    <property type="entry name" value="LRR_14"/>
    <property type="match status" value="1"/>
</dbReference>
<evidence type="ECO:0000256" key="8">
    <source>
        <dbReference type="ARBA" id="ARBA00022490"/>
    </source>
</evidence>
<dbReference type="GO" id="GO:0016323">
    <property type="term" value="C:basolateral plasma membrane"/>
    <property type="evidence" value="ECO:0007669"/>
    <property type="project" value="TreeGrafter"/>
</dbReference>
<gene>
    <name evidence="26" type="primary">SCRIB</name>
</gene>
<evidence type="ECO:0000256" key="16">
    <source>
        <dbReference type="ARBA" id="ARBA00023136"/>
    </source>
</evidence>
<keyword evidence="7" id="KW-1003">Cell membrane</keyword>
<evidence type="ECO:0000256" key="2">
    <source>
        <dbReference type="ARBA" id="ARBA00004496"/>
    </source>
</evidence>
<keyword evidence="25" id="KW-1185">Reference proteome</keyword>
<reference evidence="26" key="1">
    <citation type="submission" date="2025-08" db="UniProtKB">
        <authorList>
            <consortium name="RefSeq"/>
        </authorList>
    </citation>
    <scope>IDENTIFICATION</scope>
    <source>
        <tissue evidence="26">Epidermis and Blubber</tissue>
    </source>
</reference>
<feature type="compositionally biased region" description="Acidic residues" evidence="23">
    <location>
        <begin position="662"/>
        <end position="690"/>
    </location>
</feature>
<dbReference type="PROSITE" id="PS51450">
    <property type="entry name" value="LRR"/>
    <property type="match status" value="3"/>
</dbReference>
<dbReference type="SMART" id="SM00228">
    <property type="entry name" value="PDZ"/>
    <property type="match status" value="4"/>
</dbReference>
<keyword evidence="11" id="KW-0677">Repeat</keyword>
<feature type="region of interest" description="Disordered" evidence="23">
    <location>
        <begin position="453"/>
        <end position="604"/>
    </location>
</feature>
<keyword evidence="13" id="KW-0965">Cell junction</keyword>
<feature type="domain" description="PDZ" evidence="24">
    <location>
        <begin position="857"/>
        <end position="945"/>
    </location>
</feature>
<evidence type="ECO:0000256" key="13">
    <source>
        <dbReference type="ARBA" id="ARBA00022949"/>
    </source>
</evidence>
<evidence type="ECO:0000256" key="17">
    <source>
        <dbReference type="ARBA" id="ARBA00023139"/>
    </source>
</evidence>
<dbReference type="PANTHER" id="PTHR23119:SF57">
    <property type="entry name" value="PROTEIN SCRIBBLE HOMOLOG"/>
    <property type="match status" value="1"/>
</dbReference>
<evidence type="ECO:0000256" key="3">
    <source>
        <dbReference type="ARBA" id="ARBA00004510"/>
    </source>
</evidence>
<feature type="compositionally biased region" description="Basic and acidic residues" evidence="23">
    <location>
        <begin position="1344"/>
        <end position="1358"/>
    </location>
</feature>
<dbReference type="GO" id="GO:0030154">
    <property type="term" value="P:cell differentiation"/>
    <property type="evidence" value="ECO:0007669"/>
    <property type="project" value="UniProtKB-KW"/>
</dbReference>
<keyword evidence="9" id="KW-0597">Phosphoprotein</keyword>
<evidence type="ECO:0000256" key="21">
    <source>
        <dbReference type="ARBA" id="ARBA00034110"/>
    </source>
</evidence>
<evidence type="ECO:0000256" key="10">
    <source>
        <dbReference type="ARBA" id="ARBA00022614"/>
    </source>
</evidence>
<dbReference type="InterPro" id="IPR032675">
    <property type="entry name" value="LRR_dom_sf"/>
</dbReference>
<keyword evidence="12" id="KW-0221">Differentiation</keyword>
<keyword evidence="18" id="KW-0966">Cell projection</keyword>
<dbReference type="GO" id="GO:0098793">
    <property type="term" value="C:presynapse"/>
    <property type="evidence" value="ECO:0007669"/>
    <property type="project" value="UniProtKB-SubCell"/>
</dbReference>
<feature type="compositionally biased region" description="Pro residues" evidence="23">
    <location>
        <begin position="1290"/>
        <end position="1302"/>
    </location>
</feature>
<dbReference type="CDD" id="cd06702">
    <property type="entry name" value="PDZ3_Scribble-like"/>
    <property type="match status" value="1"/>
</dbReference>
<dbReference type="Gene3D" id="2.30.42.10">
    <property type="match status" value="4"/>
</dbReference>
<evidence type="ECO:0000259" key="24">
    <source>
        <dbReference type="PROSITE" id="PS50106"/>
    </source>
</evidence>
<keyword evidence="15" id="KW-0175">Coiled coil</keyword>
<dbReference type="SMART" id="SM00364">
    <property type="entry name" value="LRR_BAC"/>
    <property type="match status" value="11"/>
</dbReference>
<dbReference type="CTD" id="23513"/>
<dbReference type="InterPro" id="IPR001478">
    <property type="entry name" value="PDZ"/>
</dbReference>
<comment type="similarity">
    <text evidence="5">Belongs to the LAP (LRR and PDZ) protein family.</text>
</comment>
<evidence type="ECO:0000256" key="11">
    <source>
        <dbReference type="ARBA" id="ARBA00022737"/>
    </source>
</evidence>
<evidence type="ECO:0000256" key="9">
    <source>
        <dbReference type="ARBA" id="ARBA00022553"/>
    </source>
</evidence>
<dbReference type="PANTHER" id="PTHR23119">
    <property type="entry name" value="DISCS LARGE"/>
    <property type="match status" value="1"/>
</dbReference>
<dbReference type="SMART" id="SM00369">
    <property type="entry name" value="LRR_TYP"/>
    <property type="match status" value="12"/>
</dbReference>
<dbReference type="GO" id="GO:0098887">
    <property type="term" value="P:neurotransmitter receptor transport, endosome to postsynaptic membrane"/>
    <property type="evidence" value="ECO:0007669"/>
    <property type="project" value="TreeGrafter"/>
</dbReference>
<dbReference type="FunFam" id="3.80.10.10:FF:000202">
    <property type="entry name" value="protein scribble homolog isoform X2"/>
    <property type="match status" value="1"/>
</dbReference>
<keyword evidence="10" id="KW-0433">Leucine-rich repeat</keyword>
<dbReference type="FunFam" id="3.80.10.10:FF:000036">
    <property type="entry name" value="protein scribble homolog isoform X1"/>
    <property type="match status" value="1"/>
</dbReference>
<dbReference type="InterPro" id="IPR036034">
    <property type="entry name" value="PDZ_sf"/>
</dbReference>
<dbReference type="GO" id="GO:0098609">
    <property type="term" value="P:cell-cell adhesion"/>
    <property type="evidence" value="ECO:0007669"/>
    <property type="project" value="TreeGrafter"/>
</dbReference>
<protein>
    <recommendedName>
        <fullName evidence="22">Protein scribble homolog</fullName>
    </recommendedName>
</protein>
<feature type="domain" description="PDZ" evidence="24">
    <location>
        <begin position="998"/>
        <end position="1087"/>
    </location>
</feature>
<evidence type="ECO:0000256" key="15">
    <source>
        <dbReference type="ARBA" id="ARBA00023054"/>
    </source>
</evidence>
<dbReference type="FunFam" id="3.80.10.10:FF:000064">
    <property type="entry name" value="Scribbled planar cell polarity protein"/>
    <property type="match status" value="1"/>
</dbReference>
<dbReference type="GO" id="GO:0030027">
    <property type="term" value="C:lamellipodium"/>
    <property type="evidence" value="ECO:0007669"/>
    <property type="project" value="UniProtKB-SubCell"/>
</dbReference>
<dbReference type="PROSITE" id="PS50106">
    <property type="entry name" value="PDZ"/>
    <property type="match status" value="4"/>
</dbReference>
<evidence type="ECO:0000313" key="26">
    <source>
        <dbReference type="RefSeq" id="XP_036685875.1"/>
    </source>
</evidence>
<dbReference type="GO" id="GO:0098968">
    <property type="term" value="P:neurotransmitter receptor transport postsynaptic membrane to endosome"/>
    <property type="evidence" value="ECO:0007669"/>
    <property type="project" value="TreeGrafter"/>
</dbReference>
<dbReference type="Pfam" id="PF13855">
    <property type="entry name" value="LRR_8"/>
    <property type="match status" value="2"/>
</dbReference>
<dbReference type="CDD" id="cd06701">
    <property type="entry name" value="PDZ4_Scribble-like"/>
    <property type="match status" value="1"/>
</dbReference>
<feature type="compositionally biased region" description="Basic and acidic residues" evidence="23">
    <location>
        <begin position="479"/>
        <end position="493"/>
    </location>
</feature>
<dbReference type="SUPFAM" id="SSF52058">
    <property type="entry name" value="L domain-like"/>
    <property type="match status" value="2"/>
</dbReference>
<evidence type="ECO:0000256" key="6">
    <source>
        <dbReference type="ARBA" id="ARBA00022473"/>
    </source>
</evidence>
<dbReference type="FunFam" id="3.80.10.10:FF:000072">
    <property type="entry name" value="protein scribble homolog isoform X1"/>
    <property type="match status" value="1"/>
</dbReference>
<dbReference type="GO" id="GO:0005912">
    <property type="term" value="C:adherens junction"/>
    <property type="evidence" value="ECO:0007669"/>
    <property type="project" value="UniProtKB-SubCell"/>
</dbReference>
<dbReference type="RefSeq" id="XP_036685875.1">
    <property type="nucleotide sequence ID" value="XM_036829980.1"/>
</dbReference>
<feature type="compositionally biased region" description="Pro residues" evidence="23">
    <location>
        <begin position="950"/>
        <end position="962"/>
    </location>
</feature>
<dbReference type="FunFam" id="2.30.42.10:FF:000041">
    <property type="entry name" value="protein scribble homolog isoform X1"/>
    <property type="match status" value="1"/>
</dbReference>
<feature type="compositionally biased region" description="Low complexity" evidence="23">
    <location>
        <begin position="1423"/>
        <end position="1435"/>
    </location>
</feature>
<dbReference type="FunFam" id="2.30.42.10:FF:000064">
    <property type="entry name" value="protein lap4 isoform X1"/>
    <property type="match status" value="1"/>
</dbReference>
<evidence type="ECO:0000256" key="20">
    <source>
        <dbReference type="ARBA" id="ARBA00034106"/>
    </source>
</evidence>
<feature type="region of interest" description="Disordered" evidence="23">
    <location>
        <begin position="636"/>
        <end position="700"/>
    </location>
</feature>
<dbReference type="GO" id="GO:0019901">
    <property type="term" value="F:protein kinase binding"/>
    <property type="evidence" value="ECO:0007669"/>
    <property type="project" value="TreeGrafter"/>
</dbReference>
<evidence type="ECO:0000256" key="5">
    <source>
        <dbReference type="ARBA" id="ARBA00007772"/>
    </source>
</evidence>
<dbReference type="GO" id="GO:0005737">
    <property type="term" value="C:cytoplasm"/>
    <property type="evidence" value="ECO:0007669"/>
    <property type="project" value="UniProtKB-SubCell"/>
</dbReference>
<organism evidence="25 26">
    <name type="scientific">Balaenoptera musculus</name>
    <name type="common">Blue whale</name>
    <dbReference type="NCBI Taxonomy" id="9771"/>
    <lineage>
        <taxon>Eukaryota</taxon>
        <taxon>Metazoa</taxon>
        <taxon>Chordata</taxon>
        <taxon>Craniata</taxon>
        <taxon>Vertebrata</taxon>
        <taxon>Euteleostomi</taxon>
        <taxon>Mammalia</taxon>
        <taxon>Eutheria</taxon>
        <taxon>Laurasiatheria</taxon>
        <taxon>Artiodactyla</taxon>
        <taxon>Whippomorpha</taxon>
        <taxon>Cetacea</taxon>
        <taxon>Mysticeti</taxon>
        <taxon>Balaenopteridae</taxon>
        <taxon>Balaenoptera</taxon>
    </lineage>
</organism>
<dbReference type="GeneID" id="118883298"/>
<evidence type="ECO:0000256" key="22">
    <source>
        <dbReference type="ARBA" id="ARBA00072775"/>
    </source>
</evidence>
<feature type="compositionally biased region" description="Pro residues" evidence="23">
    <location>
        <begin position="1321"/>
        <end position="1337"/>
    </location>
</feature>
<dbReference type="InterPro" id="IPR003591">
    <property type="entry name" value="Leu-rich_rpt_typical-subtyp"/>
</dbReference>
<dbReference type="Gene3D" id="3.80.10.10">
    <property type="entry name" value="Ribonuclease Inhibitor"/>
    <property type="match status" value="3"/>
</dbReference>
<feature type="compositionally biased region" description="Basic and acidic residues" evidence="23">
    <location>
        <begin position="1374"/>
        <end position="1386"/>
    </location>
</feature>
<keyword evidence="16" id="KW-0472">Membrane</keyword>
<dbReference type="FunFam" id="2.30.42.10:FF:000114">
    <property type="entry name" value="protein scribble homolog isoform X1"/>
    <property type="match status" value="1"/>
</dbReference>
<evidence type="ECO:0000256" key="18">
    <source>
        <dbReference type="ARBA" id="ARBA00023273"/>
    </source>
</evidence>
<feature type="region of interest" description="Disordered" evidence="23">
    <location>
        <begin position="1263"/>
        <end position="1480"/>
    </location>
</feature>
<feature type="region of interest" description="Disordered" evidence="23">
    <location>
        <begin position="1506"/>
        <end position="1619"/>
    </location>
</feature>
<feature type="compositionally biased region" description="Acidic residues" evidence="23">
    <location>
        <begin position="1411"/>
        <end position="1422"/>
    </location>
</feature>
<dbReference type="InterPro" id="IPR055414">
    <property type="entry name" value="LRR_R13L4/SHOC2-like"/>
</dbReference>
<feature type="region of interest" description="Disordered" evidence="23">
    <location>
        <begin position="418"/>
        <end position="439"/>
    </location>
</feature>
<evidence type="ECO:0000256" key="1">
    <source>
        <dbReference type="ARBA" id="ARBA00004202"/>
    </source>
</evidence>
<dbReference type="CDD" id="cd06704">
    <property type="entry name" value="PDZ1_Scribble-like"/>
    <property type="match status" value="1"/>
</dbReference>
<keyword evidence="6" id="KW-0217">Developmental protein</keyword>
<keyword evidence="14" id="KW-0770">Synapse</keyword>
<sequence length="1619" mass="174078">MLKCIPLWRCNRHVESVDKRHCSLQAVPEEIYRYSRSLEELLLDANQLRELPKPFFRLLNLRKLGLSDNEIQRLPPEVANFMQLVELDVSRNDIPEIPESIKFCKALEIADFSGNPLSRLPEGFTQLRSLAHLALNDVSLQALPGDVGNLANLVTLELRENLLKSLPASLSFLVKLEQLDLGGNDLEVLPDTLGALPNLRELWLDRNQLSALPPELGNLRRLVCLDVSENRLEELPAELGGLVLLTDLLLSQNLLQRLPDGIGQLKQLSILKVDQNRLCEVTEAIGDCENLSELILTENLLTALPRSLGKLSKLTNLNVDRNRLEALPPEIGGCVALSVLSLRDNRLAVLPPELAHTAELHVLDVAGNRLQSLPFALTHLNLKALWLAENQAQPMLRFQTEDDAQTGEKVLTCYLLPQQPLPSLEDPGPRSSPSESWGDAPLSRVSVIQFLEAPTGDEDAEEAAAEKRGLQRRATPHPSELKVMKRGVERRSEAASCRPDSAQRSPSPPPSEEEKRLSTESGLSADSHLSASTASQGEPEGPLAEVEGPSQQESTPTTQEEVVEEIYEEPTVRFAEDTLLLPREDGESEEGQLEAPWPLPGERQRLIRKDTPHYKKHFKISKLPQPEAVVALLQGTQPDSEGPVGSGGWHNGPHVPWAPRAEEEEEEEDEEEEEAAAGAEEADEEEEEREEAVASAPSVKGVSFDQANNLLIEPARVEEEELMLTIVRQTGGLGISIAGGKGSTPYKGDDEGIFISRVSEEGPAAQAGVRVGDKLLEVNGVALQDAEHQQAVEALRGAGTTVHMRLWRERMVEPENAVTVTPLRPEDDYSPRERWGGGLRLPLLQPEPPGPLRQRHVACLVRSEKGLGFSIAGGKGSTPYRAGDPGIFISRIAEGGAAHRAGTLQVGDRVLSINGVDMTEARHDHAVSLLTAASPTIALLLEREAGGPLAPGPPPHSPPPPAATTTTVATATPGEPGPLRLAPSLLAAALEGPYPVEEICLPRAGGPLGLSIVGGSDHSSHPFGVQEPGVFISKVLPRGLAARSGLRVGDRILGVNGQDVRDATHQEAVSALLRPCLELVLLVRRDPPPPGMRELCIQKAPGEKLGISIRGGAKGHAGNPCDPTDEGIFISKVSPTGAAGRDGRLRVGLRLLEVNQQSLLGLTHGEAVQLLRSVGDTLTVLVCDGFDTSAPEVSPGVIANPFAAGIGRRNSLESISSIDRELSPEGPGKEKELPGQTPQRGPEAMGRSLESLKLDCRALAATPSAGNVQRVPSGASGGKMTEAPCSPGHQQPPSPPSPPSPDELPANVKQAYRTFAAVPGLHPPLEAPAQPPTPGPTASPEQLSFRERQKYFELEVRVPHTGGPPKRVSLVGADDLRKMQEEEARKLQQKRTQMLREAAGDAADTGRMEGEAPEDEEPEEELPWAGRGPAAGLGPASPPPQGGSAPVRTAKAERRHQERLRVQSPELPAPERTLSPAERRALEAEKRALWRAARMKSLEQDALRAQMVLSKSQEGRSKRGPLERLAEAPSPAPTPSPTPLEDLGLQTGTSPGRLSPDFAEELRSLEPSPSPGLPEEDGEVAMVLLGRPSPGAVGPEEVALCSSRRAVRPGRRGLGPVPS</sequence>
<evidence type="ECO:0000256" key="12">
    <source>
        <dbReference type="ARBA" id="ARBA00022782"/>
    </source>
</evidence>
<dbReference type="FunFam" id="2.30.42.10:FF:000074">
    <property type="entry name" value="protein scribble homolog isoform X2"/>
    <property type="match status" value="1"/>
</dbReference>
<feature type="compositionally biased region" description="Basic and acidic residues" evidence="23">
    <location>
        <begin position="1450"/>
        <end position="1461"/>
    </location>
</feature>
<evidence type="ECO:0000256" key="23">
    <source>
        <dbReference type="SAM" id="MobiDB-lite"/>
    </source>
</evidence>
<feature type="domain" description="PDZ" evidence="24">
    <location>
        <begin position="723"/>
        <end position="810"/>
    </location>
</feature>
<dbReference type="GO" id="GO:0045211">
    <property type="term" value="C:postsynaptic membrane"/>
    <property type="evidence" value="ECO:0007669"/>
    <property type="project" value="TreeGrafter"/>
</dbReference>
<feature type="compositionally biased region" description="Basic and acidic residues" evidence="23">
    <location>
        <begin position="1513"/>
        <end position="1526"/>
    </location>
</feature>
<dbReference type="GO" id="GO:0043113">
    <property type="term" value="P:receptor clustering"/>
    <property type="evidence" value="ECO:0007669"/>
    <property type="project" value="TreeGrafter"/>
</dbReference>
<evidence type="ECO:0000256" key="19">
    <source>
        <dbReference type="ARBA" id="ARBA00023288"/>
    </source>
</evidence>
<proteinExistence type="inferred from homology"/>
<name>A0A8B8VML1_BALMU</name>
<dbReference type="GO" id="GO:0045197">
    <property type="term" value="P:establishment or maintenance of epithelial cell apical/basal polarity"/>
    <property type="evidence" value="ECO:0007669"/>
    <property type="project" value="TreeGrafter"/>
</dbReference>
<keyword evidence="8" id="KW-0963">Cytoplasm</keyword>
<keyword evidence="19" id="KW-0449">Lipoprotein</keyword>
<feature type="compositionally biased region" description="Polar residues" evidence="23">
    <location>
        <begin position="519"/>
        <end position="536"/>
    </location>
</feature>
<comment type="subcellular location">
    <subcellularLocation>
        <location evidence="4">Cell junction</location>
        <location evidence="4">Adherens junction</location>
    </subcellularLocation>
    <subcellularLocation>
        <location evidence="1">Cell membrane</location>
        <topology evidence="1">Peripheral membrane protein</topology>
    </subcellularLocation>
    <subcellularLocation>
        <location evidence="3">Cell projection</location>
        <location evidence="3">Lamellipodium</location>
    </subcellularLocation>
    <subcellularLocation>
        <location evidence="2">Cytoplasm</location>
    </subcellularLocation>
    <subcellularLocation>
        <location evidence="21">Postsynapse</location>
    </subcellularLocation>
    <subcellularLocation>
        <location evidence="20">Presynapse</location>
    </subcellularLocation>
</comment>
<feature type="region of interest" description="Disordered" evidence="23">
    <location>
        <begin position="1218"/>
        <end position="1246"/>
    </location>
</feature>
<feature type="region of interest" description="Disordered" evidence="23">
    <location>
        <begin position="945"/>
        <end position="974"/>
    </location>
</feature>
<feature type="domain" description="PDZ" evidence="24">
    <location>
        <begin position="1094"/>
        <end position="1182"/>
    </location>
</feature>
<dbReference type="Pfam" id="PF00595">
    <property type="entry name" value="PDZ"/>
    <property type="match status" value="4"/>
</dbReference>
<feature type="compositionally biased region" description="Low complexity" evidence="23">
    <location>
        <begin position="963"/>
        <end position="974"/>
    </location>
</feature>
<keyword evidence="17" id="KW-0564">Palmitate</keyword>
<dbReference type="CDD" id="cd06703">
    <property type="entry name" value="PDZ2_Scribble-like"/>
    <property type="match status" value="1"/>
</dbReference>
<feature type="compositionally biased region" description="Basic and acidic residues" evidence="23">
    <location>
        <begin position="1218"/>
        <end position="1233"/>
    </location>
</feature>
<evidence type="ECO:0000256" key="7">
    <source>
        <dbReference type="ARBA" id="ARBA00022475"/>
    </source>
</evidence>
<accession>A0A8B8VML1</accession>
<dbReference type="SUPFAM" id="SSF50156">
    <property type="entry name" value="PDZ domain-like"/>
    <property type="match status" value="4"/>
</dbReference>
<evidence type="ECO:0000256" key="4">
    <source>
        <dbReference type="ARBA" id="ARBA00004536"/>
    </source>
</evidence>
<dbReference type="InterPro" id="IPR050614">
    <property type="entry name" value="Synaptic_Scaffolding_LAP-MAGUK"/>
</dbReference>
<evidence type="ECO:0000256" key="14">
    <source>
        <dbReference type="ARBA" id="ARBA00023018"/>
    </source>
</evidence>
<evidence type="ECO:0000313" key="25">
    <source>
        <dbReference type="Proteomes" id="UP000694857"/>
    </source>
</evidence>
<dbReference type="InterPro" id="IPR001611">
    <property type="entry name" value="Leu-rich_rpt"/>
</dbReference>
<dbReference type="GO" id="GO:0014069">
    <property type="term" value="C:postsynaptic density"/>
    <property type="evidence" value="ECO:0007669"/>
    <property type="project" value="TreeGrafter"/>
</dbReference>
<dbReference type="Proteomes" id="UP000694857">
    <property type="component" value="Chromosome 17"/>
</dbReference>